<feature type="compositionally biased region" description="Polar residues" evidence="5">
    <location>
        <begin position="337"/>
        <end position="347"/>
    </location>
</feature>
<feature type="compositionally biased region" description="Low complexity" evidence="5">
    <location>
        <begin position="1521"/>
        <end position="1541"/>
    </location>
</feature>
<proteinExistence type="inferred from homology"/>
<comment type="similarity">
    <text evidence="1">Belongs to the peptidase C48 family.</text>
</comment>
<feature type="compositionally biased region" description="Polar residues" evidence="5">
    <location>
        <begin position="493"/>
        <end position="503"/>
    </location>
</feature>
<feature type="compositionally biased region" description="Polar residues" evidence="5">
    <location>
        <begin position="1443"/>
        <end position="1460"/>
    </location>
</feature>
<reference evidence="8" key="1">
    <citation type="submission" date="2025-08" db="UniProtKB">
        <authorList>
            <consortium name="RefSeq"/>
        </authorList>
    </citation>
    <scope>IDENTIFICATION</scope>
</reference>
<dbReference type="Pfam" id="PF02902">
    <property type="entry name" value="Peptidase_C48"/>
    <property type="match status" value="1"/>
</dbReference>
<feature type="compositionally biased region" description="Polar residues" evidence="5">
    <location>
        <begin position="1019"/>
        <end position="1029"/>
    </location>
</feature>
<dbReference type="PROSITE" id="PS50600">
    <property type="entry name" value="ULP_PROTEASE"/>
    <property type="match status" value="1"/>
</dbReference>
<feature type="compositionally biased region" description="Polar residues" evidence="5">
    <location>
        <begin position="897"/>
        <end position="913"/>
    </location>
</feature>
<feature type="region of interest" description="Disordered" evidence="5">
    <location>
        <begin position="1004"/>
        <end position="1038"/>
    </location>
</feature>
<gene>
    <name evidence="8" type="primary">Ulp1</name>
</gene>
<feature type="compositionally biased region" description="Low complexity" evidence="5">
    <location>
        <begin position="1006"/>
        <end position="1018"/>
    </location>
</feature>
<organism evidence="7 8">
    <name type="scientific">Drosophila suzukii</name>
    <name type="common">Spotted-wing drosophila fruit fly</name>
    <dbReference type="NCBI Taxonomy" id="28584"/>
    <lineage>
        <taxon>Eukaryota</taxon>
        <taxon>Metazoa</taxon>
        <taxon>Ecdysozoa</taxon>
        <taxon>Arthropoda</taxon>
        <taxon>Hexapoda</taxon>
        <taxon>Insecta</taxon>
        <taxon>Pterygota</taxon>
        <taxon>Neoptera</taxon>
        <taxon>Endopterygota</taxon>
        <taxon>Diptera</taxon>
        <taxon>Brachycera</taxon>
        <taxon>Muscomorpha</taxon>
        <taxon>Ephydroidea</taxon>
        <taxon>Drosophilidae</taxon>
        <taxon>Drosophila</taxon>
        <taxon>Sophophora</taxon>
    </lineage>
</organism>
<feature type="region of interest" description="Disordered" evidence="5">
    <location>
        <begin position="92"/>
        <end position="389"/>
    </location>
</feature>
<feature type="compositionally biased region" description="Basic and acidic residues" evidence="5">
    <location>
        <begin position="700"/>
        <end position="710"/>
    </location>
</feature>
<dbReference type="InterPro" id="IPR038765">
    <property type="entry name" value="Papain-like_cys_pep_sf"/>
</dbReference>
<feature type="region of interest" description="Disordered" evidence="5">
    <location>
        <begin position="740"/>
        <end position="767"/>
    </location>
</feature>
<feature type="compositionally biased region" description="Basic residues" evidence="5">
    <location>
        <begin position="740"/>
        <end position="749"/>
    </location>
</feature>
<dbReference type="Gene3D" id="3.40.395.10">
    <property type="entry name" value="Adenoviral Proteinase, Chain A"/>
    <property type="match status" value="1"/>
</dbReference>
<accession>A0ABM4TTK9</accession>
<feature type="compositionally biased region" description="Low complexity" evidence="5">
    <location>
        <begin position="1461"/>
        <end position="1474"/>
    </location>
</feature>
<feature type="compositionally biased region" description="Basic and acidic residues" evidence="5">
    <location>
        <begin position="18"/>
        <end position="29"/>
    </location>
</feature>
<evidence type="ECO:0000313" key="7">
    <source>
        <dbReference type="Proteomes" id="UP001652628"/>
    </source>
</evidence>
<feature type="region of interest" description="Disordered" evidence="5">
    <location>
        <begin position="1443"/>
        <end position="1474"/>
    </location>
</feature>
<evidence type="ECO:0000256" key="3">
    <source>
        <dbReference type="ARBA" id="ARBA00022801"/>
    </source>
</evidence>
<evidence type="ECO:0000256" key="2">
    <source>
        <dbReference type="ARBA" id="ARBA00022670"/>
    </source>
</evidence>
<feature type="region of interest" description="Disordered" evidence="5">
    <location>
        <begin position="1224"/>
        <end position="1270"/>
    </location>
</feature>
<evidence type="ECO:0000256" key="4">
    <source>
        <dbReference type="ARBA" id="ARBA00022807"/>
    </source>
</evidence>
<feature type="region of interest" description="Disordered" evidence="5">
    <location>
        <begin position="897"/>
        <end position="929"/>
    </location>
</feature>
<keyword evidence="2" id="KW-0645">Protease</keyword>
<feature type="compositionally biased region" description="Polar residues" evidence="5">
    <location>
        <begin position="594"/>
        <end position="613"/>
    </location>
</feature>
<dbReference type="Proteomes" id="UP001652628">
    <property type="component" value="Chromosome X"/>
</dbReference>
<keyword evidence="7" id="KW-1185">Reference proteome</keyword>
<sequence>MNQLRVTEYARCGRMRQARQEAAKSETAPKPKSRGGINGSSVKDRLAHSELPSEFDNKPVSQKRAHNSTSAEPSFSKILSLEELEKLAPITRGRAAAVPDEDPRHSKSTSSSPLFAEQRKYGTSLLTESQQKPRSHNTPTTPGATAHRERQEKRKAKFWKRQEKDKEAALATSRFEQPRSHIAPTATANSKGPPFAPAGVSSPPRQFGPICDSVRGIRPPNERITAPIRQENEIKRKAEELEKLCPITRGRAAAVPDEDPRHSKSTSSSPLFAEQRKYGTSLLTESQQKPRSHNTPTTPGATAHRERQEKRKAKFWKRQEKDKEAALATSRFEQPRSHNAPTATANSKGPPFAPAGVSPPRQFGPICDSVRGIRPPNERITAPIRQENEIKRKAEELEKLCPITQGRAAAVPDEDPRHSKSTSSSPLFAEQRKYGTSLLTESQQKPRSHNTSTTPGATAHRERQEKRKAKFWKLQEKHKEAALATSRFEQPRSHNAPTATANSKGPPFAPAGVSSPPRQFGPICDSVRGIRPPNERITAPIRQENEIKRKAEELEKLCPITQGRAAAVPDEDPRHSKSTSSSPLFAEQRKYGTSLLTESQQKPRSHNTPTTPGATAHRERQEKRKAKFLKRQEKDKEAALATSRFEQPRSHNAHTATANSKGPLFAPAGVSSPPRQFGPICDSVRGIRPPNERITAPIRQENEIKRKAEKYPSQILQGDEKIAPQSLQEEDVVLQFQLEKHRKRRKKREAKLQLEKQRKRREKLKSAFKKEASRLQVAIQTLIKRKAADRITREVDQKIEDLEKERKKKISEELEQKENRVAANIQQKDKIQFAFQKEELASQSQQGGKIFERQILQNKDRVVKKIKDQQEKIKREEEPLVTQNLILQEKLQNLTQDQSQQKGEQIVSENQDPNPKISEEAQTKEKQSAAKIQSKEKILLAFEKVLASSSQQEGKSFGRQILQKKDQIEEILAQQQEKEKLGSQSQQESKSFERQILLSEDQVETQIQDQGQQKGEQIVSENQDPNPNISEEVEPKENQVATKILQKDKFQFDSEISRLVTSFQKNDHQIDSSFVGNISNIVTGVTGAETTNEQPNLAGPSHGQQQQAAGDSKFFAYIDQVRNIQKSEPANPNLNIADGALHLMRRKLAYICHILIDDSVEGTITEENIALLGDIVKVLKDTQKSKPFGVEAEKEAEELINTYEISMGFEILRRVRELLTGWNKSKEGAPDTGESGQGTEIQNGAGRGGDHQAEGSNTAQKRRNQEDYPPVIKYQRVDNSFPRFITNVPAEDQVHASKSMAGRERENQQQGSKRLSVFNPPVYTQHRVRNDAPYIANPFDGSDDEEPSQPRGFANAAGTSARQPQMLYSDAVRLGQNGFAEARVNGHSAHPVRRVPTQVERSILTHEMERSEHEQYLNLIHTVTNDSVVSRFAKPVAPPLQRINTQQPSWSSLLRGNQSRPLQQPQPLLQPSSLGRQNSVSEYARLINSGAAQHGPVPAPPQLMRIDSSTNIAGSHASTISSSDGSNESGSEHSSSGSNSSVTAIDDSSREKKHKHSNHIGSVKSLRAKTTRLSMTDALHRRFASCIYLKDDFVEQFKAKAARMREESEHRRELAVEEANRSTEERRAYEYKLRENIFQYRIPHKPIFVIGARDTPVQKKETRLIPLTPEHLRRYEQLMYGGPEDEVLVVKFNMHIHRRDILSLKGTEWLNDEIINFYMCLLTDRSAKAELPNVYAMNTFFVPRLLQAGHAGVKRWTRKVDIFSKDVIPVPVHCNGVHWCMAIIHLRNKTIRYYDSMGAPNQAVLNALEAYLREESLDKRKQPFDTSVFVIENVPNVPQQLNGSDCGVFSCMFAEYISRDAPITFSQAEMEYFRKKMVLEIVAGELWN</sequence>
<evidence type="ECO:0000259" key="6">
    <source>
        <dbReference type="PROSITE" id="PS50600"/>
    </source>
</evidence>
<evidence type="ECO:0000256" key="5">
    <source>
        <dbReference type="SAM" id="MobiDB-lite"/>
    </source>
</evidence>
<feature type="region of interest" description="Disordered" evidence="5">
    <location>
        <begin position="559"/>
        <end position="722"/>
    </location>
</feature>
<feature type="compositionally biased region" description="Basic and acidic residues" evidence="5">
    <location>
        <begin position="230"/>
        <end position="243"/>
    </location>
</feature>
<dbReference type="RefSeq" id="XP_070853316.1">
    <property type="nucleotide sequence ID" value="XM_070997215.1"/>
</dbReference>
<evidence type="ECO:0000313" key="8">
    <source>
        <dbReference type="RefSeq" id="XP_070853316.1"/>
    </source>
</evidence>
<dbReference type="GeneID" id="108015293"/>
<feature type="region of interest" description="Disordered" evidence="5">
    <location>
        <begin position="1337"/>
        <end position="1361"/>
    </location>
</feature>
<dbReference type="PANTHER" id="PTHR12606:SF141">
    <property type="entry name" value="GH15225P-RELATED"/>
    <property type="match status" value="1"/>
</dbReference>
<name>A0ABM4TTK9_DROSZ</name>
<feature type="region of interest" description="Disordered" evidence="5">
    <location>
        <begin position="1514"/>
        <end position="1564"/>
    </location>
</feature>
<feature type="region of interest" description="Disordered" evidence="5">
    <location>
        <begin position="1286"/>
        <end position="1315"/>
    </location>
</feature>
<protein>
    <submittedName>
        <fullName evidence="8">Uncharacterized protein Ulp1 isoform X1</fullName>
    </submittedName>
</protein>
<keyword evidence="4" id="KW-0788">Thiol protease</keyword>
<feature type="region of interest" description="Disordered" evidence="5">
    <location>
        <begin position="403"/>
        <end position="546"/>
    </location>
</feature>
<dbReference type="SUPFAM" id="SSF54001">
    <property type="entry name" value="Cysteine proteinases"/>
    <property type="match status" value="1"/>
</dbReference>
<feature type="domain" description="Ubiquitin-like protease family profile" evidence="6">
    <location>
        <begin position="1694"/>
        <end position="1857"/>
    </location>
</feature>
<feature type="compositionally biased region" description="Basic and acidic residues" evidence="5">
    <location>
        <begin position="917"/>
        <end position="929"/>
    </location>
</feature>
<dbReference type="InterPro" id="IPR003653">
    <property type="entry name" value="Peptidase_C48_C"/>
</dbReference>
<feature type="region of interest" description="Disordered" evidence="5">
    <location>
        <begin position="1"/>
        <end position="78"/>
    </location>
</feature>
<feature type="compositionally biased region" description="Polar residues" evidence="5">
    <location>
        <begin position="281"/>
        <end position="300"/>
    </location>
</feature>
<dbReference type="PANTHER" id="PTHR12606">
    <property type="entry name" value="SENTRIN/SUMO-SPECIFIC PROTEASE"/>
    <property type="match status" value="1"/>
</dbReference>
<feature type="compositionally biased region" description="Polar residues" evidence="5">
    <location>
        <begin position="124"/>
        <end position="143"/>
    </location>
</feature>
<keyword evidence="3" id="KW-0378">Hydrolase</keyword>
<evidence type="ECO:0000256" key="1">
    <source>
        <dbReference type="ARBA" id="ARBA00005234"/>
    </source>
</evidence>
<feature type="compositionally biased region" description="Polar residues" evidence="5">
    <location>
        <begin position="437"/>
        <end position="456"/>
    </location>
</feature>